<organism evidence="2 3">
    <name type="scientific">Desulfosarcina ovata subsp. sediminis</name>
    <dbReference type="NCBI Taxonomy" id="885957"/>
    <lineage>
        <taxon>Bacteria</taxon>
        <taxon>Pseudomonadati</taxon>
        <taxon>Thermodesulfobacteriota</taxon>
        <taxon>Desulfobacteria</taxon>
        <taxon>Desulfobacterales</taxon>
        <taxon>Desulfosarcinaceae</taxon>
        <taxon>Desulfosarcina</taxon>
    </lineage>
</organism>
<proteinExistence type="predicted"/>
<feature type="domain" description="Hydantoinase B/oxoprolinase" evidence="1">
    <location>
        <begin position="7"/>
        <end position="533"/>
    </location>
</feature>
<dbReference type="Proteomes" id="UP000425960">
    <property type="component" value="Chromosome"/>
</dbReference>
<sequence>MGNKKLDPITLSVLANRFESVCSEMGETMLRTSHSPIFSEARDFVTGVFDANGRMIAQKPYIAVLAGALPYCMKAILDFYGDDIQDGDVILTNDPYLGGNNHMPDFTVARPIFSGDEIIFWAVAKGHMVDTGSEGCCGYNPEAGNIWQEGIRIPPSKIYKQGRFNRSVWNLLLNNVKMQSLFEGDLNCLVGATTLGERKLKHAMKTNGIRTLLQAVDQIIEATEKHMREEIRKIPDGEYSAERHMDHDGFVRDKKVKVKLTVKVEGDRIIFDFTGSDPQVQGPINNTEANTFSSVCLALFMTIDPDIRKNGGALAPIELIAPRGSVVNCQEPAACTASTICGTATIVEAVWLALSQAVPELAQASWGRWSAPATMGFNDRTGRLFGDIHFMSKGGAGATLGYDGWNHLGVVSCAGGLRSPDPELHELVTPYRILQYEYLTDSCGPGKWRGGMGTAYKWLVEADGIISDNFGDGLTPETGPFGIVGGKGCKPSSLLVIRPDGSTEDPEVHKFVTLNKGDVYSIHGCGGGGYGDPFERSIDKVVDDVLDELISLETAREEYGVVLDPETMQVDKEATHRLREARK</sequence>
<dbReference type="KEGG" id="dov:DSCO28_39260"/>
<dbReference type="AlphaFoldDB" id="A0A5K7ZT23"/>
<dbReference type="GO" id="GO:0006749">
    <property type="term" value="P:glutathione metabolic process"/>
    <property type="evidence" value="ECO:0007669"/>
    <property type="project" value="TreeGrafter"/>
</dbReference>
<dbReference type="GO" id="GO:0017168">
    <property type="term" value="F:5-oxoprolinase (ATP-hydrolyzing) activity"/>
    <property type="evidence" value="ECO:0007669"/>
    <property type="project" value="TreeGrafter"/>
</dbReference>
<name>A0A5K7ZT23_9BACT</name>
<dbReference type="PANTHER" id="PTHR11365">
    <property type="entry name" value="5-OXOPROLINASE RELATED"/>
    <property type="match status" value="1"/>
</dbReference>
<dbReference type="InterPro" id="IPR045079">
    <property type="entry name" value="Oxoprolinase-like"/>
</dbReference>
<dbReference type="Pfam" id="PF02538">
    <property type="entry name" value="Hydantoinase_B"/>
    <property type="match status" value="1"/>
</dbReference>
<accession>A0A5K7ZT23</accession>
<evidence type="ECO:0000313" key="3">
    <source>
        <dbReference type="Proteomes" id="UP000425960"/>
    </source>
</evidence>
<dbReference type="GO" id="GO:0005829">
    <property type="term" value="C:cytosol"/>
    <property type="evidence" value="ECO:0007669"/>
    <property type="project" value="TreeGrafter"/>
</dbReference>
<gene>
    <name evidence="2" type="ORF">DSCO28_39260</name>
</gene>
<protein>
    <submittedName>
        <fullName evidence="2">Methylhydantoinase</fullName>
    </submittedName>
</protein>
<dbReference type="RefSeq" id="WP_155323601.1">
    <property type="nucleotide sequence ID" value="NZ_AP021876.1"/>
</dbReference>
<evidence type="ECO:0000259" key="1">
    <source>
        <dbReference type="Pfam" id="PF02538"/>
    </source>
</evidence>
<dbReference type="EMBL" id="AP021876">
    <property type="protein sequence ID" value="BBO83360.1"/>
    <property type="molecule type" value="Genomic_DNA"/>
</dbReference>
<evidence type="ECO:0000313" key="2">
    <source>
        <dbReference type="EMBL" id="BBO83360.1"/>
    </source>
</evidence>
<reference evidence="2 3" key="1">
    <citation type="submission" date="2019-11" db="EMBL/GenBank/DDBJ databases">
        <title>Comparative genomics of hydrocarbon-degrading Desulfosarcina strains.</title>
        <authorList>
            <person name="Watanabe M."/>
            <person name="Kojima H."/>
            <person name="Fukui M."/>
        </authorList>
    </citation>
    <scope>NUCLEOTIDE SEQUENCE [LARGE SCALE GENOMIC DNA]</scope>
    <source>
        <strain evidence="2 3">28bB2T</strain>
    </source>
</reference>
<dbReference type="PANTHER" id="PTHR11365:SF23">
    <property type="entry name" value="HYPOTHETICAL 5-OXOPROLINASE (EUROFUNG)-RELATED"/>
    <property type="match status" value="1"/>
</dbReference>
<dbReference type="InterPro" id="IPR003692">
    <property type="entry name" value="Hydantoinase_B"/>
</dbReference>